<evidence type="ECO:0000256" key="1">
    <source>
        <dbReference type="SAM" id="MobiDB-lite"/>
    </source>
</evidence>
<reference evidence="3 4" key="1">
    <citation type="journal article" date="2015" name="Genome Biol. Evol.">
        <title>Phylogenomic analyses indicate that early fungi evolved digesting cell walls of algal ancestors of land plants.</title>
        <authorList>
            <person name="Chang Y."/>
            <person name="Wang S."/>
            <person name="Sekimoto S."/>
            <person name="Aerts A.L."/>
            <person name="Choi C."/>
            <person name="Clum A."/>
            <person name="LaButti K.M."/>
            <person name="Lindquist E.A."/>
            <person name="Yee Ngan C."/>
            <person name="Ohm R.A."/>
            <person name="Salamov A.A."/>
            <person name="Grigoriev I.V."/>
            <person name="Spatafora J.W."/>
            <person name="Berbee M.L."/>
        </authorList>
    </citation>
    <scope>NUCLEOTIDE SEQUENCE [LARGE SCALE GENOMIC DNA]</scope>
    <source>
        <strain evidence="3 4">NRRL 28638</strain>
    </source>
</reference>
<feature type="compositionally biased region" description="Low complexity" evidence="1">
    <location>
        <begin position="62"/>
        <end position="128"/>
    </location>
</feature>
<proteinExistence type="predicted"/>
<protein>
    <submittedName>
        <fullName evidence="3">Uncharacterized protein</fullName>
    </submittedName>
</protein>
<dbReference type="EMBL" id="KQ964454">
    <property type="protein sequence ID" value="KXN72396.1"/>
    <property type="molecule type" value="Genomic_DNA"/>
</dbReference>
<dbReference type="AlphaFoldDB" id="A0A137PBQ0"/>
<gene>
    <name evidence="3" type="ORF">CONCODRAFT_84105</name>
</gene>
<dbReference type="Proteomes" id="UP000070444">
    <property type="component" value="Unassembled WGS sequence"/>
</dbReference>
<organism evidence="3 4">
    <name type="scientific">Conidiobolus coronatus (strain ATCC 28846 / CBS 209.66 / NRRL 28638)</name>
    <name type="common">Delacroixia coronata</name>
    <dbReference type="NCBI Taxonomy" id="796925"/>
    <lineage>
        <taxon>Eukaryota</taxon>
        <taxon>Fungi</taxon>
        <taxon>Fungi incertae sedis</taxon>
        <taxon>Zoopagomycota</taxon>
        <taxon>Entomophthoromycotina</taxon>
        <taxon>Entomophthoromycetes</taxon>
        <taxon>Entomophthorales</taxon>
        <taxon>Ancylistaceae</taxon>
        <taxon>Conidiobolus</taxon>
    </lineage>
</organism>
<evidence type="ECO:0000256" key="2">
    <source>
        <dbReference type="SAM" id="SignalP"/>
    </source>
</evidence>
<sequence>MKFSSTQLVAILLATGAQAQNNDLGNIINGAASIINGIGPGVQSALTVVGGALNPNQPTQSGTPTVVNTPTATVTGGVQTSASSGQASSSQDASATPGGSATSGSVKPTGSAKSSSISAPSGNSASSLSAPNQYMVVAGAAIAAFGAYFV</sequence>
<keyword evidence="2" id="KW-0732">Signal</keyword>
<feature type="signal peptide" evidence="2">
    <location>
        <begin position="1"/>
        <end position="19"/>
    </location>
</feature>
<feature type="chain" id="PRO_5007294657" evidence="2">
    <location>
        <begin position="20"/>
        <end position="150"/>
    </location>
</feature>
<evidence type="ECO:0000313" key="3">
    <source>
        <dbReference type="EMBL" id="KXN72396.1"/>
    </source>
</evidence>
<name>A0A137PBQ0_CONC2</name>
<evidence type="ECO:0000313" key="4">
    <source>
        <dbReference type="Proteomes" id="UP000070444"/>
    </source>
</evidence>
<accession>A0A137PBQ0</accession>
<feature type="region of interest" description="Disordered" evidence="1">
    <location>
        <begin position="52"/>
        <end position="128"/>
    </location>
</feature>
<keyword evidence="4" id="KW-1185">Reference proteome</keyword>